<dbReference type="Gene3D" id="3.30.70.3250">
    <property type="entry name" value="Ribonuclease P, Pop5 subunit"/>
    <property type="match status" value="1"/>
</dbReference>
<protein>
    <recommendedName>
        <fullName evidence="5">Ribonuclease P/MRP protein subunit POP5</fullName>
        <ecNumber evidence="5">3.1.26.5</ecNumber>
    </recommendedName>
</protein>
<dbReference type="Proteomes" id="UP000034350">
    <property type="component" value="Unassembled WGS sequence"/>
</dbReference>
<dbReference type="VEuPathDB" id="MicrosporidiaDB:G9O61_00g013400"/>
<dbReference type="AlphaFoldDB" id="A0A0F9WEL4"/>
<evidence type="ECO:0000313" key="6">
    <source>
        <dbReference type="EMBL" id="KKO75235.1"/>
    </source>
</evidence>
<gene>
    <name evidence="6" type="ORF">AAJ76_2700017326</name>
</gene>
<dbReference type="GO" id="GO:0033204">
    <property type="term" value="F:ribonuclease P RNA binding"/>
    <property type="evidence" value="ECO:0007669"/>
    <property type="project" value="InterPro"/>
</dbReference>
<dbReference type="OMA" id="HENNIFV"/>
<dbReference type="VEuPathDB" id="MicrosporidiaDB:AAJ76_2700017326"/>
<keyword evidence="3 5" id="KW-0819">tRNA processing</keyword>
<dbReference type="GO" id="GO:0005634">
    <property type="term" value="C:nucleus"/>
    <property type="evidence" value="ECO:0007669"/>
    <property type="project" value="UniProtKB-SubCell"/>
</dbReference>
<dbReference type="GO" id="GO:0001682">
    <property type="term" value="P:tRNA 5'-leader removal"/>
    <property type="evidence" value="ECO:0007669"/>
    <property type="project" value="InterPro"/>
</dbReference>
<evidence type="ECO:0000256" key="3">
    <source>
        <dbReference type="ARBA" id="ARBA00022694"/>
    </source>
</evidence>
<dbReference type="InterPro" id="IPR016819">
    <property type="entry name" value="RNase_P/MRP_POP5"/>
</dbReference>
<comment type="caution">
    <text evidence="6">The sequence shown here is derived from an EMBL/GenBank/DDBJ whole genome shotgun (WGS) entry which is preliminary data.</text>
</comment>
<name>A0A0F9WEL4_9MICR</name>
<dbReference type="InterPro" id="IPR038085">
    <property type="entry name" value="Rnp2-like_sf"/>
</dbReference>
<dbReference type="SUPFAM" id="SSF160350">
    <property type="entry name" value="Rnp2-like"/>
    <property type="match status" value="1"/>
</dbReference>
<dbReference type="GO" id="GO:0004526">
    <property type="term" value="F:ribonuclease P activity"/>
    <property type="evidence" value="ECO:0007669"/>
    <property type="project" value="UniProtKB-EC"/>
</dbReference>
<dbReference type="GeneID" id="36319794"/>
<comment type="similarity">
    <text evidence="2 5">Belongs to the eukaryotic/archaeal RNase P protein component 2 family.</text>
</comment>
<evidence type="ECO:0000313" key="7">
    <source>
        <dbReference type="Proteomes" id="UP000034350"/>
    </source>
</evidence>
<keyword evidence="4" id="KW-0539">Nucleus</keyword>
<dbReference type="InterPro" id="IPR002759">
    <property type="entry name" value="Pop5/Rpp14/Rnp2-like"/>
</dbReference>
<organism evidence="6 7">
    <name type="scientific">Vairimorpha ceranae</name>
    <dbReference type="NCBI Taxonomy" id="40302"/>
    <lineage>
        <taxon>Eukaryota</taxon>
        <taxon>Fungi</taxon>
        <taxon>Fungi incertae sedis</taxon>
        <taxon>Microsporidia</taxon>
        <taxon>Nosematidae</taxon>
        <taxon>Vairimorpha</taxon>
    </lineage>
</organism>
<comment type="catalytic activity">
    <reaction evidence="5">
        <text>Endonucleolytic cleavage of RNA, removing 5'-extranucleotides from tRNA precursor.</text>
        <dbReference type="EC" id="3.1.26.5"/>
    </reaction>
</comment>
<keyword evidence="7" id="KW-1185">Reference proteome</keyword>
<sequence>MTVRKYRYISFSYSLLEGKNVSLENSIISIIRDKVNENFGEHVLYRLQNLALLEYLHENNIFVIRVDRDICKFILFSLVSVGQINGMKVNFKILFVSGIYKKLLKRLRDSISKPENKNIC</sequence>
<dbReference type="RefSeq" id="XP_024330977.1">
    <property type="nucleotide sequence ID" value="XM_024474866.1"/>
</dbReference>
<dbReference type="EMBL" id="JPQZ01000027">
    <property type="protein sequence ID" value="KKO75235.1"/>
    <property type="molecule type" value="Genomic_DNA"/>
</dbReference>
<dbReference type="PIRSF" id="PIRSF023803">
    <property type="entry name" value="Ribonuclease_P_prd"/>
    <property type="match status" value="1"/>
</dbReference>
<evidence type="ECO:0000256" key="4">
    <source>
        <dbReference type="ARBA" id="ARBA00023242"/>
    </source>
</evidence>
<dbReference type="GO" id="GO:0030677">
    <property type="term" value="C:ribonuclease P complex"/>
    <property type="evidence" value="ECO:0007669"/>
    <property type="project" value="InterPro"/>
</dbReference>
<evidence type="ECO:0000256" key="2">
    <source>
        <dbReference type="ARBA" id="ARBA00010800"/>
    </source>
</evidence>
<evidence type="ECO:0000256" key="5">
    <source>
        <dbReference type="PIRNR" id="PIRNR023803"/>
    </source>
</evidence>
<dbReference type="VEuPathDB" id="MicrosporidiaDB:NCER_100849"/>
<comment type="subcellular location">
    <subcellularLocation>
        <location evidence="1">Nucleus</location>
    </subcellularLocation>
</comment>
<dbReference type="OrthoDB" id="2189070at2759"/>
<proteinExistence type="inferred from homology"/>
<comment type="function">
    <text evidence="5">Component of ribonuclease P, a protein complex that generates mature tRNA molecules by cleaving their 5'-ends.</text>
</comment>
<dbReference type="Pfam" id="PF01900">
    <property type="entry name" value="RNase_P_Rpp14"/>
    <property type="match status" value="1"/>
</dbReference>
<reference evidence="6 7" key="1">
    <citation type="journal article" date="2015" name="Environ. Microbiol.">
        <title>Genome analyses suggest the presence of polyploidy and recent human-driven expansions in eight global populations of the honeybee pathogen Nosema ceranae.</title>
        <authorList>
            <person name="Pelin A."/>
            <person name="Selman M."/>
            <person name="Aris-Brosou S."/>
            <person name="Farinelli L."/>
            <person name="Corradi N."/>
        </authorList>
    </citation>
    <scope>NUCLEOTIDE SEQUENCE [LARGE SCALE GENOMIC DNA]</scope>
    <source>
        <strain evidence="6 7">PA08 1199</strain>
    </source>
</reference>
<dbReference type="EC" id="3.1.26.5" evidence="5"/>
<accession>A0A0F9WEL4</accession>
<evidence type="ECO:0000256" key="1">
    <source>
        <dbReference type="ARBA" id="ARBA00004123"/>
    </source>
</evidence>